<keyword evidence="2" id="KW-0812">Transmembrane</keyword>
<sequence>MDSISSIHSSQDVAVILGLNIPLLIFGVGIVITSCCFKSPGASTYARIYNGVFFLTLLLLLACIFSILSVLYPIDPSRFALASHYVDYAIPIWIWWIVYDISVLVRGPEHPKENQKIKYSKKSVGASPIIFLLSFIVIAGICAGITLSPTTSSGIGLIWLNFAPLLHLLIFIMFIKSYFRQMRLLGLSYGVLIGLVVFGNTLGSLLVGVLSLISPTVPFYTVSLVQFVITTIMIRYTLVVALVTVLIAFPRAWVYHIRAVEAQFDLMMTPEEQQLQDDEENAEKNNNDTLSQQRPAGAQHDAGQQRVSPTFNNNYPMVMYYVFSLVLHYIYGYCTNFSMVISFI</sequence>
<feature type="transmembrane region" description="Helical" evidence="2">
    <location>
        <begin position="225"/>
        <end position="249"/>
    </location>
</feature>
<proteinExistence type="predicted"/>
<evidence type="ECO:0000313" key="3">
    <source>
        <dbReference type="EMBL" id="KAI9255080.1"/>
    </source>
</evidence>
<protein>
    <submittedName>
        <fullName evidence="3">Uncharacterized protein</fullName>
    </submittedName>
</protein>
<comment type="caution">
    <text evidence="3">The sequence shown here is derived from an EMBL/GenBank/DDBJ whole genome shotgun (WGS) entry which is preliminary data.</text>
</comment>
<name>A0AAD5PAX4_9FUNG</name>
<keyword evidence="2" id="KW-1133">Transmembrane helix</keyword>
<dbReference type="Proteomes" id="UP001209540">
    <property type="component" value="Unassembled WGS sequence"/>
</dbReference>
<organism evidence="3 4">
    <name type="scientific">Phascolomyces articulosus</name>
    <dbReference type="NCBI Taxonomy" id="60185"/>
    <lineage>
        <taxon>Eukaryota</taxon>
        <taxon>Fungi</taxon>
        <taxon>Fungi incertae sedis</taxon>
        <taxon>Mucoromycota</taxon>
        <taxon>Mucoromycotina</taxon>
        <taxon>Mucoromycetes</taxon>
        <taxon>Mucorales</taxon>
        <taxon>Lichtheimiaceae</taxon>
        <taxon>Phascolomyces</taxon>
    </lineage>
</organism>
<evidence type="ECO:0000313" key="4">
    <source>
        <dbReference type="Proteomes" id="UP001209540"/>
    </source>
</evidence>
<keyword evidence="4" id="KW-1185">Reference proteome</keyword>
<feature type="transmembrane region" description="Helical" evidence="2">
    <location>
        <begin position="49"/>
        <end position="74"/>
    </location>
</feature>
<feature type="transmembrane region" description="Helical" evidence="2">
    <location>
        <begin position="318"/>
        <end position="341"/>
    </location>
</feature>
<reference evidence="3" key="1">
    <citation type="journal article" date="2022" name="IScience">
        <title>Evolution of zygomycete secretomes and the origins of terrestrial fungal ecologies.</title>
        <authorList>
            <person name="Chang Y."/>
            <person name="Wang Y."/>
            <person name="Mondo S."/>
            <person name="Ahrendt S."/>
            <person name="Andreopoulos W."/>
            <person name="Barry K."/>
            <person name="Beard J."/>
            <person name="Benny G.L."/>
            <person name="Blankenship S."/>
            <person name="Bonito G."/>
            <person name="Cuomo C."/>
            <person name="Desiro A."/>
            <person name="Gervers K.A."/>
            <person name="Hundley H."/>
            <person name="Kuo A."/>
            <person name="LaButti K."/>
            <person name="Lang B.F."/>
            <person name="Lipzen A."/>
            <person name="O'Donnell K."/>
            <person name="Pangilinan J."/>
            <person name="Reynolds N."/>
            <person name="Sandor L."/>
            <person name="Smith M.E."/>
            <person name="Tsang A."/>
            <person name="Grigoriev I.V."/>
            <person name="Stajich J.E."/>
            <person name="Spatafora J.W."/>
        </authorList>
    </citation>
    <scope>NUCLEOTIDE SEQUENCE</scope>
    <source>
        <strain evidence="3">RSA 2281</strain>
    </source>
</reference>
<reference evidence="3" key="2">
    <citation type="submission" date="2023-02" db="EMBL/GenBank/DDBJ databases">
        <authorList>
            <consortium name="DOE Joint Genome Institute"/>
            <person name="Mondo S.J."/>
            <person name="Chang Y."/>
            <person name="Wang Y."/>
            <person name="Ahrendt S."/>
            <person name="Andreopoulos W."/>
            <person name="Barry K."/>
            <person name="Beard J."/>
            <person name="Benny G.L."/>
            <person name="Blankenship S."/>
            <person name="Bonito G."/>
            <person name="Cuomo C."/>
            <person name="Desiro A."/>
            <person name="Gervers K.A."/>
            <person name="Hundley H."/>
            <person name="Kuo A."/>
            <person name="LaButti K."/>
            <person name="Lang B.F."/>
            <person name="Lipzen A."/>
            <person name="O'Donnell K."/>
            <person name="Pangilinan J."/>
            <person name="Reynolds N."/>
            <person name="Sandor L."/>
            <person name="Smith M.W."/>
            <person name="Tsang A."/>
            <person name="Grigoriev I.V."/>
            <person name="Stajich J.E."/>
            <person name="Spatafora J.W."/>
        </authorList>
    </citation>
    <scope>NUCLEOTIDE SEQUENCE</scope>
    <source>
        <strain evidence="3">RSA 2281</strain>
    </source>
</reference>
<gene>
    <name evidence="3" type="ORF">BDA99DRAFT_517822</name>
</gene>
<feature type="region of interest" description="Disordered" evidence="1">
    <location>
        <begin position="275"/>
        <end position="307"/>
    </location>
</feature>
<evidence type="ECO:0000256" key="2">
    <source>
        <dbReference type="SAM" id="Phobius"/>
    </source>
</evidence>
<feature type="transmembrane region" description="Helical" evidence="2">
    <location>
        <begin position="126"/>
        <end position="147"/>
    </location>
</feature>
<dbReference type="EMBL" id="JAIXMP010000023">
    <property type="protein sequence ID" value="KAI9255080.1"/>
    <property type="molecule type" value="Genomic_DNA"/>
</dbReference>
<feature type="transmembrane region" description="Helical" evidence="2">
    <location>
        <begin position="13"/>
        <end position="37"/>
    </location>
</feature>
<dbReference type="AlphaFoldDB" id="A0AAD5PAX4"/>
<feature type="transmembrane region" description="Helical" evidence="2">
    <location>
        <begin position="153"/>
        <end position="175"/>
    </location>
</feature>
<keyword evidence="2" id="KW-0472">Membrane</keyword>
<evidence type="ECO:0000256" key="1">
    <source>
        <dbReference type="SAM" id="MobiDB-lite"/>
    </source>
</evidence>
<accession>A0AAD5PAX4</accession>
<feature type="transmembrane region" description="Helical" evidence="2">
    <location>
        <begin position="86"/>
        <end position="105"/>
    </location>
</feature>
<feature type="transmembrane region" description="Helical" evidence="2">
    <location>
        <begin position="187"/>
        <end position="213"/>
    </location>
</feature>